<proteinExistence type="predicted"/>
<keyword evidence="2" id="KW-1185">Reference proteome</keyword>
<dbReference type="Proteomes" id="UP001060085">
    <property type="component" value="Linkage Group LG07"/>
</dbReference>
<gene>
    <name evidence="1" type="ORF">M9H77_30078</name>
</gene>
<comment type="caution">
    <text evidence="1">The sequence shown here is derived from an EMBL/GenBank/DDBJ whole genome shotgun (WGS) entry which is preliminary data.</text>
</comment>
<dbReference type="EMBL" id="CM044707">
    <property type="protein sequence ID" value="KAI5652891.1"/>
    <property type="molecule type" value="Genomic_DNA"/>
</dbReference>
<accession>A0ACC0A055</accession>
<sequence length="452" mass="52421">MKDKDKGKQRLNSRSHQWLKSLQRELKRERDELKKSERVKENECFIEKHESEKEEQREKEIVVLEKSEEVNFYANKTNSFFASEFLCVQNFEDSIVGFLEFNCASFVVFHEHFKERYVENCDPILSFFKNFVNDFDGIMFLNLSLPSLSNLVKLICHKQNLANVITSLNTLFESTFGFQFYHLDFKELLSKDFENQMGANLEFCKVNTLAFENSNLRKEAFEQVCKDFFCVENCNYLGYVVSLQGLQVGANMVQAIKDCLTSRSSFEERSFHSFASFYRKVIKDFSTIDSSLMVVPGRKPDSLGKIVYLLLNHALNLDQEKKMEFVKFFHSKIHDAVDVHNKKFGMKVFVFDPRGCEVDQQNEAPTDVKPGLLTRNGERKLKIHEANKANGMAAYMEEALKNKLEEVAGLRKASKLFSICSIRKDHFREQIEGENSSVFEEECPTTDSSPAQ</sequence>
<evidence type="ECO:0000313" key="2">
    <source>
        <dbReference type="Proteomes" id="UP001060085"/>
    </source>
</evidence>
<reference evidence="2" key="1">
    <citation type="journal article" date="2023" name="Nat. Plants">
        <title>Single-cell RNA sequencing provides a high-resolution roadmap for understanding the multicellular compartmentation of specialized metabolism.</title>
        <authorList>
            <person name="Sun S."/>
            <person name="Shen X."/>
            <person name="Li Y."/>
            <person name="Li Y."/>
            <person name="Wang S."/>
            <person name="Li R."/>
            <person name="Zhang H."/>
            <person name="Shen G."/>
            <person name="Guo B."/>
            <person name="Wei J."/>
            <person name="Xu J."/>
            <person name="St-Pierre B."/>
            <person name="Chen S."/>
            <person name="Sun C."/>
        </authorList>
    </citation>
    <scope>NUCLEOTIDE SEQUENCE [LARGE SCALE GENOMIC DNA]</scope>
</reference>
<name>A0ACC0A055_CATRO</name>
<evidence type="ECO:0000313" key="1">
    <source>
        <dbReference type="EMBL" id="KAI5652891.1"/>
    </source>
</evidence>
<organism evidence="1 2">
    <name type="scientific">Catharanthus roseus</name>
    <name type="common">Madagascar periwinkle</name>
    <name type="synonym">Vinca rosea</name>
    <dbReference type="NCBI Taxonomy" id="4058"/>
    <lineage>
        <taxon>Eukaryota</taxon>
        <taxon>Viridiplantae</taxon>
        <taxon>Streptophyta</taxon>
        <taxon>Embryophyta</taxon>
        <taxon>Tracheophyta</taxon>
        <taxon>Spermatophyta</taxon>
        <taxon>Magnoliopsida</taxon>
        <taxon>eudicotyledons</taxon>
        <taxon>Gunneridae</taxon>
        <taxon>Pentapetalae</taxon>
        <taxon>asterids</taxon>
        <taxon>lamiids</taxon>
        <taxon>Gentianales</taxon>
        <taxon>Apocynaceae</taxon>
        <taxon>Rauvolfioideae</taxon>
        <taxon>Vinceae</taxon>
        <taxon>Catharanthinae</taxon>
        <taxon>Catharanthus</taxon>
    </lineage>
</organism>
<protein>
    <submittedName>
        <fullName evidence="1">Uncharacterized protein</fullName>
    </submittedName>
</protein>